<reference evidence="3 4" key="1">
    <citation type="journal article" date="2015" name="Plant Cell">
        <title>Oil accumulation by the oleaginous diatom Fistulifera solaris as revealed by the genome and transcriptome.</title>
        <authorList>
            <person name="Tanaka T."/>
            <person name="Maeda Y."/>
            <person name="Veluchamy A."/>
            <person name="Tanaka M."/>
            <person name="Abida H."/>
            <person name="Marechal E."/>
            <person name="Bowler C."/>
            <person name="Muto M."/>
            <person name="Sunaga Y."/>
            <person name="Tanaka M."/>
            <person name="Yoshino T."/>
            <person name="Taniguchi T."/>
            <person name="Fukuda Y."/>
            <person name="Nemoto M."/>
            <person name="Matsumoto M."/>
            <person name="Wong P.S."/>
            <person name="Aburatani S."/>
            <person name="Fujibuchi W."/>
        </authorList>
    </citation>
    <scope>NUCLEOTIDE SEQUENCE [LARGE SCALE GENOMIC DNA]</scope>
    <source>
        <strain evidence="3 4">JPCC DA0580</strain>
    </source>
</reference>
<feature type="transmembrane region" description="Helical" evidence="2">
    <location>
        <begin position="803"/>
        <end position="824"/>
    </location>
</feature>
<organism evidence="3 4">
    <name type="scientific">Fistulifera solaris</name>
    <name type="common">Oleaginous diatom</name>
    <dbReference type="NCBI Taxonomy" id="1519565"/>
    <lineage>
        <taxon>Eukaryota</taxon>
        <taxon>Sar</taxon>
        <taxon>Stramenopiles</taxon>
        <taxon>Ochrophyta</taxon>
        <taxon>Bacillariophyta</taxon>
        <taxon>Bacillariophyceae</taxon>
        <taxon>Bacillariophycidae</taxon>
        <taxon>Naviculales</taxon>
        <taxon>Naviculaceae</taxon>
        <taxon>Fistulifera</taxon>
    </lineage>
</organism>
<gene>
    <name evidence="3" type="ORF">FisN_2Hh026</name>
</gene>
<protein>
    <submittedName>
        <fullName evidence="3">Uncharacterized protein</fullName>
    </submittedName>
</protein>
<feature type="transmembrane region" description="Helical" evidence="2">
    <location>
        <begin position="768"/>
        <end position="791"/>
    </location>
</feature>
<dbReference type="AlphaFoldDB" id="A0A1Z5KDY8"/>
<feature type="compositionally biased region" description="Basic and acidic residues" evidence="1">
    <location>
        <begin position="105"/>
        <end position="118"/>
    </location>
</feature>
<accession>A0A1Z5KDY8</accession>
<keyword evidence="2" id="KW-1133">Transmembrane helix</keyword>
<dbReference type="EMBL" id="BDSP01000209">
    <property type="protein sequence ID" value="GAX24483.1"/>
    <property type="molecule type" value="Genomic_DNA"/>
</dbReference>
<dbReference type="InParanoid" id="A0A1Z5KDY8"/>
<keyword evidence="2" id="KW-0812">Transmembrane</keyword>
<keyword evidence="4" id="KW-1185">Reference proteome</keyword>
<name>A0A1Z5KDY8_FISSO</name>
<evidence type="ECO:0000313" key="4">
    <source>
        <dbReference type="Proteomes" id="UP000198406"/>
    </source>
</evidence>
<feature type="transmembrane region" description="Helical" evidence="2">
    <location>
        <begin position="481"/>
        <end position="502"/>
    </location>
</feature>
<dbReference type="Proteomes" id="UP000198406">
    <property type="component" value="Unassembled WGS sequence"/>
</dbReference>
<evidence type="ECO:0000256" key="2">
    <source>
        <dbReference type="SAM" id="Phobius"/>
    </source>
</evidence>
<feature type="transmembrane region" description="Helical" evidence="2">
    <location>
        <begin position="653"/>
        <end position="678"/>
    </location>
</feature>
<feature type="region of interest" description="Disordered" evidence="1">
    <location>
        <begin position="72"/>
        <end position="130"/>
    </location>
</feature>
<feature type="transmembrane region" description="Helical" evidence="2">
    <location>
        <begin position="446"/>
        <end position="469"/>
    </location>
</feature>
<feature type="transmembrane region" description="Helical" evidence="2">
    <location>
        <begin position="403"/>
        <end position="425"/>
    </location>
</feature>
<feature type="compositionally biased region" description="Low complexity" evidence="1">
    <location>
        <begin position="85"/>
        <end position="96"/>
    </location>
</feature>
<evidence type="ECO:0000256" key="1">
    <source>
        <dbReference type="SAM" id="MobiDB-lite"/>
    </source>
</evidence>
<keyword evidence="2" id="KW-0472">Membrane</keyword>
<sequence length="1031" mass="116637">MSLHFQRKIGAAADVKELEYIIALHQTNPRETATISSIDVHRFLQSRYALSPKAVSQSQIAELLRSLGGCDDSSTTTEANKKIHQPQLQSSVSLSPNLAESSIHAPDDNESVKEEKQIVGESDENDITEGDEKVLANQIESNSDEVAACHRDEKMNETATKQTVVQNYQQNIAHCQLDLVQIVSLLLIPTFAAASRIQREGPKPIQLPPPRGDGWSDQLLKLIDRIRAIPIRSMYAAYESTLPNVHFMAEKWRLLVTGDENRYLEIREETVRRLLLRHGEEFRANDPVLVKEMVEMAQQCDSGRLDAETWLHDLSADLVEWNVDSETDLSSFFQDVFGGSDPGEVFVMDRNSDVEEAGQSKKEIFIEPHSAFSICSKKKKDVQVFRPERTNIDLVVDTHASSFAVVLVWLFYLFGFIVYGTLLVLKIYSANWCDLSKFSCQVSSTVVTWALLAVLLSVAGVFVIAPMSYGNNPYRSNIFRTISSVTFSAVYGCIPLIVVRTYEDYDKDMRKIVEGDAFAAGQAITLAICAILVAMYVSNLLLSWIRSIVSVKFRAVRYFLSTSNVRGELCLKYAASRKMNKMIENARLLHRRHQRNSKVADEGRKSSQRDAFRSFLGQIERYESCGGFFWTWKRVFNGDLLSTEGVWINTRLIIMQVAQVVVGVFFAVAALLFVITVADEAEEARASLPADTPNWVVDLFPTGAMIKRSFYPSAVLAMVAELFLILIYIPSATTTVLKYRSQVLPSFRSTYFHKYRGGVDSVYTNAANGVWCMIGSATLIFFIFGILLFLFQWPYSQKVMLLILGWSIGLSVTIALKMLLTMGFRSFQYRSFFRIRPGAARVSSLALECWYFGLASSTALCRVLQFLLAAALWVGRIDVNFLAEDVNFLGYGFDYVPSNFVKDLLVHEAHRHPYMERLAQMYLMKLKHPDTFGTRAGAAWRQLAVVALFPWMTQYRVLDNQMDRNEDDAISLDSDRDEPLDLYEATQQRLQLAVDTVLQQDPREVMFKGADHVQEMVDKVEHRLVGARMEL</sequence>
<comment type="caution">
    <text evidence="3">The sequence shown here is derived from an EMBL/GenBank/DDBJ whole genome shotgun (WGS) entry which is preliminary data.</text>
</comment>
<proteinExistence type="predicted"/>
<dbReference type="OrthoDB" id="42649at2759"/>
<feature type="transmembrane region" description="Helical" evidence="2">
    <location>
        <begin position="523"/>
        <end position="545"/>
    </location>
</feature>
<evidence type="ECO:0000313" key="3">
    <source>
        <dbReference type="EMBL" id="GAX24483.1"/>
    </source>
</evidence>
<feature type="transmembrane region" description="Helical" evidence="2">
    <location>
        <begin position="710"/>
        <end position="729"/>
    </location>
</feature>